<organism evidence="2 3">
    <name type="scientific">Jimgerdemannia flammicorona</name>
    <dbReference type="NCBI Taxonomy" id="994334"/>
    <lineage>
        <taxon>Eukaryota</taxon>
        <taxon>Fungi</taxon>
        <taxon>Fungi incertae sedis</taxon>
        <taxon>Mucoromycota</taxon>
        <taxon>Mucoromycotina</taxon>
        <taxon>Endogonomycetes</taxon>
        <taxon>Endogonales</taxon>
        <taxon>Endogonaceae</taxon>
        <taxon>Jimgerdemannia</taxon>
    </lineage>
</organism>
<feature type="domain" description="F-box" evidence="1">
    <location>
        <begin position="1"/>
        <end position="44"/>
    </location>
</feature>
<proteinExistence type="predicted"/>
<dbReference type="AlphaFoldDB" id="A0A433QAC2"/>
<sequence>MDKLSTEVLVDIFSFLDPKGVQSFTLVCREFYHISKSVAARRRLLTRYLPPGHDESLGALISQFPRLIDVEMCKFLIQNGKKITEDTLMDVHSAPYMSHADKEPIIHCIIVYGHAHCNASMYFEQIDQEEYDCKYLEEHCPWGEDSWYTWYFSQVLPRVISA</sequence>
<dbReference type="CDD" id="cd09917">
    <property type="entry name" value="F-box_SF"/>
    <property type="match status" value="1"/>
</dbReference>
<name>A0A433QAC2_9FUNG</name>
<dbReference type="Gene3D" id="1.20.1280.50">
    <property type="match status" value="1"/>
</dbReference>
<dbReference type="SUPFAM" id="SSF81383">
    <property type="entry name" value="F-box domain"/>
    <property type="match status" value="1"/>
</dbReference>
<dbReference type="Proteomes" id="UP000274822">
    <property type="component" value="Unassembled WGS sequence"/>
</dbReference>
<dbReference type="Pfam" id="PF12937">
    <property type="entry name" value="F-box-like"/>
    <property type="match status" value="1"/>
</dbReference>
<dbReference type="InterPro" id="IPR001810">
    <property type="entry name" value="F-box_dom"/>
</dbReference>
<reference evidence="2 3" key="1">
    <citation type="journal article" date="2018" name="New Phytol.">
        <title>Phylogenomics of Endogonaceae and evolution of mycorrhizas within Mucoromycota.</title>
        <authorList>
            <person name="Chang Y."/>
            <person name="Desiro A."/>
            <person name="Na H."/>
            <person name="Sandor L."/>
            <person name="Lipzen A."/>
            <person name="Clum A."/>
            <person name="Barry K."/>
            <person name="Grigoriev I.V."/>
            <person name="Martin F.M."/>
            <person name="Stajich J.E."/>
            <person name="Smith M.E."/>
            <person name="Bonito G."/>
            <person name="Spatafora J.W."/>
        </authorList>
    </citation>
    <scope>NUCLEOTIDE SEQUENCE [LARGE SCALE GENOMIC DNA]</scope>
    <source>
        <strain evidence="2 3">AD002</strain>
    </source>
</reference>
<keyword evidence="3" id="KW-1185">Reference proteome</keyword>
<protein>
    <recommendedName>
        <fullName evidence="1">F-box domain-containing protein</fullName>
    </recommendedName>
</protein>
<evidence type="ECO:0000259" key="1">
    <source>
        <dbReference type="PROSITE" id="PS50181"/>
    </source>
</evidence>
<evidence type="ECO:0000313" key="2">
    <source>
        <dbReference type="EMBL" id="RUS26735.1"/>
    </source>
</evidence>
<dbReference type="EMBL" id="RBNJ01009803">
    <property type="protein sequence ID" value="RUS26735.1"/>
    <property type="molecule type" value="Genomic_DNA"/>
</dbReference>
<comment type="caution">
    <text evidence="2">The sequence shown here is derived from an EMBL/GenBank/DDBJ whole genome shotgun (WGS) entry which is preliminary data.</text>
</comment>
<dbReference type="InterPro" id="IPR036047">
    <property type="entry name" value="F-box-like_dom_sf"/>
</dbReference>
<accession>A0A433QAC2</accession>
<evidence type="ECO:0000313" key="3">
    <source>
        <dbReference type="Proteomes" id="UP000274822"/>
    </source>
</evidence>
<dbReference type="PROSITE" id="PS50181">
    <property type="entry name" value="FBOX"/>
    <property type="match status" value="1"/>
</dbReference>
<gene>
    <name evidence="2" type="ORF">BC938DRAFT_484192</name>
</gene>